<feature type="region of interest" description="Disordered" evidence="1">
    <location>
        <begin position="1361"/>
        <end position="1528"/>
    </location>
</feature>
<feature type="compositionally biased region" description="Polar residues" evidence="1">
    <location>
        <begin position="150"/>
        <end position="169"/>
    </location>
</feature>
<protein>
    <submittedName>
        <fullName evidence="3">ATPase family AAA domain-containing protein 5</fullName>
    </submittedName>
</protein>
<feature type="compositionally biased region" description="Basic and acidic residues" evidence="1">
    <location>
        <begin position="584"/>
        <end position="597"/>
    </location>
</feature>
<feature type="compositionally biased region" description="Basic and acidic residues" evidence="1">
    <location>
        <begin position="722"/>
        <end position="751"/>
    </location>
</feature>
<feature type="compositionally biased region" description="Polar residues" evidence="1">
    <location>
        <begin position="311"/>
        <end position="321"/>
    </location>
</feature>
<feature type="region of interest" description="Disordered" evidence="1">
    <location>
        <begin position="140"/>
        <end position="205"/>
    </location>
</feature>
<feature type="compositionally biased region" description="Polar residues" evidence="1">
    <location>
        <begin position="329"/>
        <end position="358"/>
    </location>
</feature>
<feature type="compositionally biased region" description="Basic residues" evidence="1">
    <location>
        <begin position="598"/>
        <end position="613"/>
    </location>
</feature>
<feature type="compositionally biased region" description="Basic and acidic residues" evidence="1">
    <location>
        <begin position="830"/>
        <end position="843"/>
    </location>
</feature>
<feature type="compositionally biased region" description="Acidic residues" evidence="1">
    <location>
        <begin position="960"/>
        <end position="970"/>
    </location>
</feature>
<feature type="domain" description="AAA+ ATPase" evidence="2">
    <location>
        <begin position="1243"/>
        <end position="1592"/>
    </location>
</feature>
<feature type="compositionally biased region" description="Basic and acidic residues" evidence="1">
    <location>
        <begin position="1481"/>
        <end position="1493"/>
    </location>
</feature>
<evidence type="ECO:0000313" key="3">
    <source>
        <dbReference type="EMBL" id="CAG6783418.1"/>
    </source>
</evidence>
<feature type="compositionally biased region" description="Basic and acidic residues" evidence="1">
    <location>
        <begin position="944"/>
        <end position="959"/>
    </location>
</feature>
<feature type="compositionally biased region" description="Polar residues" evidence="1">
    <location>
        <begin position="694"/>
        <end position="709"/>
    </location>
</feature>
<feature type="compositionally biased region" description="Acidic residues" evidence="1">
    <location>
        <begin position="1438"/>
        <end position="1447"/>
    </location>
</feature>
<dbReference type="GO" id="GO:0005524">
    <property type="term" value="F:ATP binding"/>
    <property type="evidence" value="ECO:0007669"/>
    <property type="project" value="InterPro"/>
</dbReference>
<dbReference type="GO" id="GO:0005634">
    <property type="term" value="C:nucleus"/>
    <property type="evidence" value="ECO:0007669"/>
    <property type="project" value="TreeGrafter"/>
</dbReference>
<dbReference type="InterPro" id="IPR003959">
    <property type="entry name" value="ATPase_AAA_core"/>
</dbReference>
<feature type="compositionally biased region" description="Low complexity" evidence="1">
    <location>
        <begin position="1930"/>
        <end position="1956"/>
    </location>
</feature>
<dbReference type="GO" id="GO:0061860">
    <property type="term" value="F:DNA clamp unloader activity"/>
    <property type="evidence" value="ECO:0007669"/>
    <property type="project" value="TreeGrafter"/>
</dbReference>
<feature type="compositionally biased region" description="Basic and acidic residues" evidence="1">
    <location>
        <begin position="1879"/>
        <end position="1888"/>
    </location>
</feature>
<feature type="compositionally biased region" description="Polar residues" evidence="1">
    <location>
        <begin position="908"/>
        <end position="927"/>
    </location>
</feature>
<name>A0A8D9FAB4_9HEMI</name>
<feature type="region of interest" description="Disordered" evidence="1">
    <location>
        <begin position="645"/>
        <end position="986"/>
    </location>
</feature>
<feature type="compositionally biased region" description="Basic and acidic residues" evidence="1">
    <location>
        <begin position="765"/>
        <end position="783"/>
    </location>
</feature>
<evidence type="ECO:0000259" key="2">
    <source>
        <dbReference type="SMART" id="SM00382"/>
    </source>
</evidence>
<feature type="compositionally biased region" description="Basic and acidic residues" evidence="1">
    <location>
        <begin position="1380"/>
        <end position="1392"/>
    </location>
</feature>
<proteinExistence type="predicted"/>
<organism evidence="3">
    <name type="scientific">Cacopsylla melanoneura</name>
    <dbReference type="NCBI Taxonomy" id="428564"/>
    <lineage>
        <taxon>Eukaryota</taxon>
        <taxon>Metazoa</taxon>
        <taxon>Ecdysozoa</taxon>
        <taxon>Arthropoda</taxon>
        <taxon>Hexapoda</taxon>
        <taxon>Insecta</taxon>
        <taxon>Pterygota</taxon>
        <taxon>Neoptera</taxon>
        <taxon>Paraneoptera</taxon>
        <taxon>Hemiptera</taxon>
        <taxon>Sternorrhyncha</taxon>
        <taxon>Psylloidea</taxon>
        <taxon>Psyllidae</taxon>
        <taxon>Psyllinae</taxon>
        <taxon>Cacopsylla</taxon>
    </lineage>
</organism>
<dbReference type="PANTHER" id="PTHR23389:SF21">
    <property type="entry name" value="ATPASE FAMILY AAA DOMAIN-CONTAINING PROTEIN 5"/>
    <property type="match status" value="1"/>
</dbReference>
<feature type="compositionally biased region" description="Basic and acidic residues" evidence="1">
    <location>
        <begin position="486"/>
        <end position="501"/>
    </location>
</feature>
<dbReference type="InterPro" id="IPR003593">
    <property type="entry name" value="AAA+_ATPase"/>
</dbReference>
<feature type="region of interest" description="Disordered" evidence="1">
    <location>
        <begin position="539"/>
        <end position="614"/>
    </location>
</feature>
<dbReference type="GO" id="GO:0016887">
    <property type="term" value="F:ATP hydrolysis activity"/>
    <property type="evidence" value="ECO:0007669"/>
    <property type="project" value="InterPro"/>
</dbReference>
<feature type="compositionally biased region" description="Polar residues" evidence="1">
    <location>
        <begin position="676"/>
        <end position="685"/>
    </location>
</feature>
<dbReference type="EMBL" id="HBUF01632338">
    <property type="protein sequence ID" value="CAG6783418.1"/>
    <property type="molecule type" value="Transcribed_RNA"/>
</dbReference>
<feature type="compositionally biased region" description="Basic and acidic residues" evidence="1">
    <location>
        <begin position="550"/>
        <end position="575"/>
    </location>
</feature>
<feature type="compositionally biased region" description="Polar residues" evidence="1">
    <location>
        <begin position="370"/>
        <end position="380"/>
    </location>
</feature>
<feature type="compositionally biased region" description="Basic and acidic residues" evidence="1">
    <location>
        <begin position="428"/>
        <end position="439"/>
    </location>
</feature>
<feature type="region of interest" description="Disordered" evidence="1">
    <location>
        <begin position="1855"/>
        <end position="1958"/>
    </location>
</feature>
<feature type="compositionally biased region" description="Low complexity" evidence="1">
    <location>
        <begin position="1518"/>
        <end position="1528"/>
    </location>
</feature>
<feature type="compositionally biased region" description="Basic residues" evidence="1">
    <location>
        <begin position="1454"/>
        <end position="1465"/>
    </location>
</feature>
<feature type="compositionally biased region" description="Polar residues" evidence="1">
    <location>
        <begin position="394"/>
        <end position="404"/>
    </location>
</feature>
<feature type="compositionally biased region" description="Low complexity" evidence="1">
    <location>
        <begin position="1910"/>
        <end position="1920"/>
    </location>
</feature>
<feature type="compositionally biased region" description="Basic residues" evidence="1">
    <location>
        <begin position="476"/>
        <end position="485"/>
    </location>
</feature>
<reference evidence="3" key="1">
    <citation type="submission" date="2021-05" db="EMBL/GenBank/DDBJ databases">
        <authorList>
            <person name="Alioto T."/>
            <person name="Alioto T."/>
            <person name="Gomez Garrido J."/>
        </authorList>
    </citation>
    <scope>NUCLEOTIDE SEQUENCE</scope>
</reference>
<feature type="compositionally biased region" description="Basic and acidic residues" evidence="1">
    <location>
        <begin position="663"/>
        <end position="675"/>
    </location>
</feature>
<feature type="compositionally biased region" description="Basic and acidic residues" evidence="1">
    <location>
        <begin position="867"/>
        <end position="881"/>
    </location>
</feature>
<feature type="compositionally biased region" description="Polar residues" evidence="1">
    <location>
        <begin position="651"/>
        <end position="661"/>
    </location>
</feature>
<feature type="compositionally biased region" description="Basic and acidic residues" evidence="1">
    <location>
        <begin position="1400"/>
        <end position="1428"/>
    </location>
</feature>
<dbReference type="Pfam" id="PF00004">
    <property type="entry name" value="AAA"/>
    <property type="match status" value="1"/>
</dbReference>
<accession>A0A8D9FAB4</accession>
<feature type="compositionally biased region" description="Basic and acidic residues" evidence="1">
    <location>
        <begin position="407"/>
        <end position="420"/>
    </location>
</feature>
<feature type="compositionally biased region" description="Polar residues" evidence="1">
    <location>
        <begin position="49"/>
        <end position="84"/>
    </location>
</feature>
<feature type="compositionally biased region" description="Basic and acidic residues" evidence="1">
    <location>
        <begin position="449"/>
        <end position="459"/>
    </location>
</feature>
<evidence type="ECO:0000256" key="1">
    <source>
        <dbReference type="SAM" id="MobiDB-lite"/>
    </source>
</evidence>
<feature type="region of interest" description="Disordered" evidence="1">
    <location>
        <begin position="269"/>
        <end position="509"/>
    </location>
</feature>
<feature type="compositionally biased region" description="Basic residues" evidence="1">
    <location>
        <begin position="752"/>
        <end position="764"/>
    </location>
</feature>
<sequence>MSEEESPPGDKAPAKKKVRKRKSKIDHDEDYTEEIKAQRKPKKIKVVEQKQNSSLLKWLNTSADKSQASTSNSPLENGRVSQTNLDHETTKVSTNMKICNNSNSSVQICSPNSKSNPPIVDELISQIDFSSLKSKLNSKLLASPKRQPPITKTENGVSASPNKTDSSVKNNKKNTNEERISSNSKNTPGKKVSKSKVSAKEKDEATKTIQAMFKRMKQHKAEINGKLNKTENDCDDSDDDNELYESFMDSDDEGGMIFLSNRNTRHKVVDSTDNESMDSYANTPVKNGEIMAPPYSPLSPLVRKSRRDFSKSPSASRSPNVKRSPKIQGDQSPATSKQLKSSPASNKTKSLQTENSPLKTPKSAKKNKTESPAQKQISEDSTSTSSLTEKCKISPQTATKNLFGTKQGKEKSEDTEKDLGKACSETNRTPKCEQDDKKSSNKKRKSKKKDNNEVPKQDEQSVNNLSVASDEDFKTPKKKVKPGKKKSTENKPVTEKPAKEVKVKKKDVSPNVNSSLLNYFKKVDKDIIKTVEDGADNVVNVENGNTVDNPEERNADVSSEKVSNEKIGEIEKTESAKTSVEYVSDSKERSDTSLERSKKSKKKKKKHKSKKKRSDCVEIRFDFESESSDVGDKLEDNRTEVLDNKCKGNAMDQSESEQMNCKKTKEDNQRLHKTQEVSLESANCNERSEDELNKQLTGNESNQTSNNACLTEDIIDMEDQEKDVKTMENQQLEDKEKGVKPCDIKQEDSKVIGKKKKRGRPKKEKPKEEKPTEEYERKDLKDDDAMETTANETIEEPEEIEAKTEMLEEVEGSNEDNKENKKIRTRRERKSKDKKELTEHCENATDEGEEERKVEESGSGSLFKYFKKVDSIPDSADKKENGSTVMKVEVQVHTPPTTPSKWKRKSSAAATNRTPIEPISSTSTDEQVNSEENSGGGGRRKSSRISEKKAKQEKRRSVEDEIVVMEDEEKEEKKKSGKGKTEDEEDDLFIVKEKKLSTVSSAPPSKVKLASIFVKKPKLSKQETEARQKFLQSGVPDAIRRQTELLRKQEELLEELSYYTFPLINHVTQHSSDHLSHDTTKDTPDLGPFKLKLQHESNNLPLSNDQKVTDHSQWTSFMVEEKKSKCCEGETEEWTVPTKVDKALSVLKKRVPTIEQTSVFKQVLSSLDKKSTEIKPSDPSPVVWSEKYRPEHENDILGNRQGVELLRAWLETQKKQRPLCNDSSDEDADFIDDNDSSSQFDNRHNTAILIGPSGSGKTCTVYALANQLGFKVIELNASCNRNGKRILSDLSEATQSHQVHHNQQTLAPQANSISAFFTKQLNGGISKVGSPRRNLATGFSSLAKHLSNGGTLSEVEEIDIASDNEETSAGRSNGKRKRSASIDRETKPETSGKKKRGRPSKGDSKTRQEIVKKDEESGETLKHKEGNRKSNKRKDKEFIDDDESEDEVVSKDRTSKKKPGVKRNGRTSLDNTPTRHGRERKTRDSEKKEERSVSDIATQSSEPSGDGDTAADKPPALSSEDNSNSKSSMSVILIEDADVIFSEHDEGFIAALAALVASSKRPLIMVTNSEKGVPHLTKFSRMSTSLVVKFETPLYAEIGCFLQLVAILEGVKLSQDKSLLLIQHNAGDIRKCLLILQFYVLSNRPYPTQSTPPWSEHSLDAQLHSLWWEWSTHYSLEPLIHNHTHTKLTRQDFDEDNQDNEEQTYQETCRNRERKLTNQMGTKDNANCGKKTSFLDDEFFVDADDDDYGDEKTNIRGSGEDRNNELIPDKIAEAGELDVDKIQENETKNCEPIEDMMDVDSNENIEMDVDEENTRENVVIDIGKTNDEVSQTNCEQDTEGKNDVGIVHCEQKDDVKTDQQISDNVNYENKNGKTNTKIENGEILKETNEEIDSAPNSEESGYHSIGQCAQSSQELSQESENSSEKTQEISQKSTELSQKSQESSQKSEQLSQEPLSNSYDDENIQFIKSQFSCRFQSKAELQTVKTDMQALATMLSCVSQVDLTLGTLGIPTSLDSNPCPQACESYSSASSSLTNDTTAGSLHTELSANICASIIQCGRGLIQRNDGRMSVNGAWEQTKRSTLSLFSLEHSLRSSLPLSHRVSPRGSHLDLYSGVRGLARSEQNRFQESKKRYNRFFNHLKSVNIHLSKSDTERLCASLRLE</sequence>
<dbReference type="PANTHER" id="PTHR23389">
    <property type="entry name" value="CHROMOSOME TRANSMISSION FIDELITY FACTOR 18"/>
    <property type="match status" value="1"/>
</dbReference>
<feature type="compositionally biased region" description="Basic residues" evidence="1">
    <location>
        <begin position="14"/>
        <end position="24"/>
    </location>
</feature>
<dbReference type="InterPro" id="IPR027417">
    <property type="entry name" value="P-loop_NTPase"/>
</dbReference>
<dbReference type="Gene3D" id="3.40.50.300">
    <property type="entry name" value="P-loop containing nucleotide triphosphate hydrolases"/>
    <property type="match status" value="2"/>
</dbReference>
<dbReference type="GO" id="GO:0003677">
    <property type="term" value="F:DNA binding"/>
    <property type="evidence" value="ECO:0007669"/>
    <property type="project" value="TreeGrafter"/>
</dbReference>
<dbReference type="SUPFAM" id="SSF52540">
    <property type="entry name" value="P-loop containing nucleoside triphosphate hydrolases"/>
    <property type="match status" value="1"/>
</dbReference>
<feature type="region of interest" description="Disordered" evidence="1">
    <location>
        <begin position="1"/>
        <end position="93"/>
    </location>
</feature>
<feature type="compositionally biased region" description="Polar residues" evidence="1">
    <location>
        <begin position="1858"/>
        <end position="1878"/>
    </location>
</feature>
<dbReference type="SMART" id="SM00382">
    <property type="entry name" value="AAA"/>
    <property type="match status" value="1"/>
</dbReference>